<dbReference type="Proteomes" id="UP001205920">
    <property type="component" value="Unassembled WGS sequence"/>
</dbReference>
<comment type="caution">
    <text evidence="5">The sequence shown here is derived from an EMBL/GenBank/DDBJ whole genome shotgun (WGS) entry which is preliminary data.</text>
</comment>
<dbReference type="PANTHER" id="PTHR45947">
    <property type="entry name" value="SULFOQUINOVOSYL TRANSFERASE SQD2"/>
    <property type="match status" value="1"/>
</dbReference>
<evidence type="ECO:0000259" key="3">
    <source>
        <dbReference type="Pfam" id="PF00534"/>
    </source>
</evidence>
<sequence length="381" mass="41594">MTVLLVTNDFPPTVGGIQSYLRDYVQEVVHRRGAQSIIVFASMQDKAAALAWDVEQPYTIIRWPFPVMLPTPAVRRMMQRIIREQHVDTVWFGAAAPLGVMGGAAKRAGASRVVATTHGHEVGWSMFRIGRRLLRTIGGSADVITYISEYTLGRFKEAFGPNPQFVALPSGVSTSRYAPATQQEKLETRASFRIGAESPLIVCASRLVKRKGQDRLIRVLPRVREQVPGAQLVIVGEGPYARRLHAMAEGVDGVRFTGRVSDDDLCRIVAAADVFAMPVRTRGGGLDVEGLGIVFLEAQACEVPVVAGDSGGAPETVTDHSGVVVDKNDDALVAALVRLLRDPLLRESMGEAGRRHVQREFSWQVLGERCEKLLFSQALGD</sequence>
<dbReference type="AlphaFoldDB" id="A0AAW5HSM9"/>
<keyword evidence="6" id="KW-1185">Reference proteome</keyword>
<feature type="domain" description="Glycosyl transferase family 1" evidence="3">
    <location>
        <begin position="187"/>
        <end position="355"/>
    </location>
</feature>
<evidence type="ECO:0000313" key="6">
    <source>
        <dbReference type="Proteomes" id="UP001205920"/>
    </source>
</evidence>
<dbReference type="EMBL" id="JAEUWV010000001">
    <property type="protein sequence ID" value="MCO6393388.1"/>
    <property type="molecule type" value="Genomic_DNA"/>
</dbReference>
<dbReference type="Pfam" id="PF00534">
    <property type="entry name" value="Glycos_transf_1"/>
    <property type="match status" value="1"/>
</dbReference>
<evidence type="ECO:0000259" key="4">
    <source>
        <dbReference type="Pfam" id="PF13439"/>
    </source>
</evidence>
<evidence type="ECO:0000256" key="1">
    <source>
        <dbReference type="ARBA" id="ARBA00022676"/>
    </source>
</evidence>
<protein>
    <submittedName>
        <fullName evidence="5">Glycosyltransferase family 4 protein</fullName>
    </submittedName>
</protein>
<proteinExistence type="predicted"/>
<name>A0AAW5HSM9_9CORY</name>
<keyword evidence="2" id="KW-0808">Transferase</keyword>
<gene>
    <name evidence="5" type="ORF">JMN37_00090</name>
</gene>
<dbReference type="InterPro" id="IPR001296">
    <property type="entry name" value="Glyco_trans_1"/>
</dbReference>
<dbReference type="GO" id="GO:1903509">
    <property type="term" value="P:liposaccharide metabolic process"/>
    <property type="evidence" value="ECO:0007669"/>
    <property type="project" value="UniProtKB-ARBA"/>
</dbReference>
<dbReference type="PANTHER" id="PTHR45947:SF3">
    <property type="entry name" value="SULFOQUINOVOSYL TRANSFERASE SQD2"/>
    <property type="match status" value="1"/>
</dbReference>
<evidence type="ECO:0000256" key="2">
    <source>
        <dbReference type="ARBA" id="ARBA00022679"/>
    </source>
</evidence>
<keyword evidence="1" id="KW-0328">Glycosyltransferase</keyword>
<dbReference type="Gene3D" id="3.40.50.2000">
    <property type="entry name" value="Glycogen Phosphorylase B"/>
    <property type="match status" value="2"/>
</dbReference>
<reference evidence="5 6" key="1">
    <citation type="submission" date="2021-01" db="EMBL/GenBank/DDBJ databases">
        <title>Identification and Characterization of Corynebacterium sp.</title>
        <authorList>
            <person name="Luo Q."/>
            <person name="Qu P."/>
            <person name="Chen Q."/>
        </authorList>
    </citation>
    <scope>NUCLEOTIDE SEQUENCE [LARGE SCALE GENOMIC DNA]</scope>
    <source>
        <strain evidence="5 6">MC-18</strain>
    </source>
</reference>
<dbReference type="GO" id="GO:1901137">
    <property type="term" value="P:carbohydrate derivative biosynthetic process"/>
    <property type="evidence" value="ECO:0007669"/>
    <property type="project" value="UniProtKB-ARBA"/>
</dbReference>
<dbReference type="InterPro" id="IPR028098">
    <property type="entry name" value="Glyco_trans_4-like_N"/>
</dbReference>
<dbReference type="CDD" id="cd03801">
    <property type="entry name" value="GT4_PimA-like"/>
    <property type="match status" value="1"/>
</dbReference>
<dbReference type="InterPro" id="IPR050194">
    <property type="entry name" value="Glycosyltransferase_grp1"/>
</dbReference>
<organism evidence="5 6">
    <name type="scientific">Corynebacterium lipophilum</name>
    <dbReference type="NCBI Taxonomy" id="2804918"/>
    <lineage>
        <taxon>Bacteria</taxon>
        <taxon>Bacillati</taxon>
        <taxon>Actinomycetota</taxon>
        <taxon>Actinomycetes</taxon>
        <taxon>Mycobacteriales</taxon>
        <taxon>Corynebacteriaceae</taxon>
        <taxon>Corynebacterium</taxon>
    </lineage>
</organism>
<accession>A0AAW5HSM9</accession>
<dbReference type="GO" id="GO:0016758">
    <property type="term" value="F:hexosyltransferase activity"/>
    <property type="evidence" value="ECO:0007669"/>
    <property type="project" value="TreeGrafter"/>
</dbReference>
<dbReference type="RefSeq" id="WP_252930738.1">
    <property type="nucleotide sequence ID" value="NZ_JAEUWV010000001.1"/>
</dbReference>
<dbReference type="Pfam" id="PF13439">
    <property type="entry name" value="Glyco_transf_4"/>
    <property type="match status" value="1"/>
</dbReference>
<evidence type="ECO:0000313" key="5">
    <source>
        <dbReference type="EMBL" id="MCO6393388.1"/>
    </source>
</evidence>
<dbReference type="SUPFAM" id="SSF53756">
    <property type="entry name" value="UDP-Glycosyltransferase/glycogen phosphorylase"/>
    <property type="match status" value="1"/>
</dbReference>
<feature type="domain" description="Glycosyltransferase subfamily 4-like N-terminal" evidence="4">
    <location>
        <begin position="14"/>
        <end position="176"/>
    </location>
</feature>